<accession>A0A4C1VJF5</accession>
<sequence>MRTCAAIHTAFLVSHVLFSDARSRHCKRKTTLWKDSCSVTRRAWLMRRRKLAEAAARRAAPVRRAAPLAGDVRRWSAHCPRTRSTREARAEARGWWRACCAAWRGRRRPPSPAPRLPNPADHILLSFRLILIFLSDLSIFLKILRRPRPAAPPHLAARTAP</sequence>
<evidence type="ECO:0000313" key="2">
    <source>
        <dbReference type="Proteomes" id="UP000299102"/>
    </source>
</evidence>
<comment type="caution">
    <text evidence="1">The sequence shown here is derived from an EMBL/GenBank/DDBJ whole genome shotgun (WGS) entry which is preliminary data.</text>
</comment>
<evidence type="ECO:0000313" key="1">
    <source>
        <dbReference type="EMBL" id="GBP38719.1"/>
    </source>
</evidence>
<gene>
    <name evidence="1" type="ORF">EVAR_22368_1</name>
</gene>
<reference evidence="1 2" key="1">
    <citation type="journal article" date="2019" name="Commun. Biol.">
        <title>The bagworm genome reveals a unique fibroin gene that provides high tensile strength.</title>
        <authorList>
            <person name="Kono N."/>
            <person name="Nakamura H."/>
            <person name="Ohtoshi R."/>
            <person name="Tomita M."/>
            <person name="Numata K."/>
            <person name="Arakawa K."/>
        </authorList>
    </citation>
    <scope>NUCLEOTIDE SEQUENCE [LARGE SCALE GENOMIC DNA]</scope>
</reference>
<proteinExistence type="predicted"/>
<dbReference type="EMBL" id="BGZK01000353">
    <property type="protein sequence ID" value="GBP38719.1"/>
    <property type="molecule type" value="Genomic_DNA"/>
</dbReference>
<dbReference type="Proteomes" id="UP000299102">
    <property type="component" value="Unassembled WGS sequence"/>
</dbReference>
<keyword evidence="2" id="KW-1185">Reference proteome</keyword>
<protein>
    <submittedName>
        <fullName evidence="1">Uncharacterized protein</fullName>
    </submittedName>
</protein>
<name>A0A4C1VJF5_EUMVA</name>
<organism evidence="1 2">
    <name type="scientific">Eumeta variegata</name>
    <name type="common">Bagworm moth</name>
    <name type="synonym">Eumeta japonica</name>
    <dbReference type="NCBI Taxonomy" id="151549"/>
    <lineage>
        <taxon>Eukaryota</taxon>
        <taxon>Metazoa</taxon>
        <taxon>Ecdysozoa</taxon>
        <taxon>Arthropoda</taxon>
        <taxon>Hexapoda</taxon>
        <taxon>Insecta</taxon>
        <taxon>Pterygota</taxon>
        <taxon>Neoptera</taxon>
        <taxon>Endopterygota</taxon>
        <taxon>Lepidoptera</taxon>
        <taxon>Glossata</taxon>
        <taxon>Ditrysia</taxon>
        <taxon>Tineoidea</taxon>
        <taxon>Psychidae</taxon>
        <taxon>Oiketicinae</taxon>
        <taxon>Eumeta</taxon>
    </lineage>
</organism>
<dbReference type="AlphaFoldDB" id="A0A4C1VJF5"/>